<feature type="region of interest" description="Disordered" evidence="5">
    <location>
        <begin position="920"/>
        <end position="1019"/>
    </location>
</feature>
<keyword evidence="2 3" id="KW-0040">ANK repeat</keyword>
<feature type="compositionally biased region" description="Polar residues" evidence="5">
    <location>
        <begin position="927"/>
        <end position="937"/>
    </location>
</feature>
<feature type="compositionally biased region" description="Acidic residues" evidence="5">
    <location>
        <begin position="693"/>
        <end position="718"/>
    </location>
</feature>
<dbReference type="PROSITE" id="PS50088">
    <property type="entry name" value="ANK_REPEAT"/>
    <property type="match status" value="4"/>
</dbReference>
<evidence type="ECO:0000256" key="1">
    <source>
        <dbReference type="ARBA" id="ARBA00022737"/>
    </source>
</evidence>
<feature type="repeat" description="ANK" evidence="3">
    <location>
        <begin position="548"/>
        <end position="580"/>
    </location>
</feature>
<proteinExistence type="predicted"/>
<dbReference type="PANTHER" id="PTHR24198:SF165">
    <property type="entry name" value="ANKYRIN REPEAT-CONTAINING PROTEIN-RELATED"/>
    <property type="match status" value="1"/>
</dbReference>
<accession>A0A835T8R1</accession>
<evidence type="ECO:0000256" key="5">
    <source>
        <dbReference type="SAM" id="MobiDB-lite"/>
    </source>
</evidence>
<feature type="region of interest" description="Disordered" evidence="5">
    <location>
        <begin position="1814"/>
        <end position="1846"/>
    </location>
</feature>
<evidence type="ECO:0000313" key="6">
    <source>
        <dbReference type="EMBL" id="KAG2440992.1"/>
    </source>
</evidence>
<feature type="compositionally biased region" description="Low complexity" evidence="5">
    <location>
        <begin position="881"/>
        <end position="896"/>
    </location>
</feature>
<evidence type="ECO:0000256" key="4">
    <source>
        <dbReference type="SAM" id="Coils"/>
    </source>
</evidence>
<reference evidence="6" key="1">
    <citation type="journal article" date="2020" name="bioRxiv">
        <title>Comparative genomics of Chlamydomonas.</title>
        <authorList>
            <person name="Craig R.J."/>
            <person name="Hasan A.R."/>
            <person name="Ness R.W."/>
            <person name="Keightley P.D."/>
        </authorList>
    </citation>
    <scope>NUCLEOTIDE SEQUENCE</scope>
    <source>
        <strain evidence="6">SAG 7.73</strain>
    </source>
</reference>
<dbReference type="InterPro" id="IPR002110">
    <property type="entry name" value="Ankyrin_rpt"/>
</dbReference>
<feature type="region of interest" description="Disordered" evidence="5">
    <location>
        <begin position="2213"/>
        <end position="2232"/>
    </location>
</feature>
<evidence type="ECO:0000256" key="3">
    <source>
        <dbReference type="PROSITE-ProRule" id="PRU00023"/>
    </source>
</evidence>
<dbReference type="InterPro" id="IPR036770">
    <property type="entry name" value="Ankyrin_rpt-contain_sf"/>
</dbReference>
<name>A0A835T8R1_CHLIN</name>
<dbReference type="Proteomes" id="UP000650467">
    <property type="component" value="Unassembled WGS sequence"/>
</dbReference>
<feature type="compositionally biased region" description="Polar residues" evidence="5">
    <location>
        <begin position="1003"/>
        <end position="1019"/>
    </location>
</feature>
<dbReference type="SUPFAM" id="SSF48403">
    <property type="entry name" value="Ankyrin repeat"/>
    <property type="match status" value="4"/>
</dbReference>
<dbReference type="EMBL" id="JAEHOC010000006">
    <property type="protein sequence ID" value="KAG2440992.1"/>
    <property type="molecule type" value="Genomic_DNA"/>
</dbReference>
<feature type="coiled-coil region" evidence="4">
    <location>
        <begin position="2083"/>
        <end position="2110"/>
    </location>
</feature>
<dbReference type="Gene3D" id="1.25.40.20">
    <property type="entry name" value="Ankyrin repeat-containing domain"/>
    <property type="match status" value="6"/>
</dbReference>
<dbReference type="PROSITE" id="PS50297">
    <property type="entry name" value="ANK_REP_REGION"/>
    <property type="match status" value="4"/>
</dbReference>
<evidence type="ECO:0000313" key="7">
    <source>
        <dbReference type="Proteomes" id="UP000650467"/>
    </source>
</evidence>
<keyword evidence="7" id="KW-1185">Reference proteome</keyword>
<feature type="repeat" description="ANK" evidence="3">
    <location>
        <begin position="58"/>
        <end position="83"/>
    </location>
</feature>
<feature type="region of interest" description="Disordered" evidence="5">
    <location>
        <begin position="689"/>
        <end position="768"/>
    </location>
</feature>
<evidence type="ECO:0000256" key="2">
    <source>
        <dbReference type="ARBA" id="ARBA00023043"/>
    </source>
</evidence>
<organism evidence="6 7">
    <name type="scientific">Chlamydomonas incerta</name>
    <dbReference type="NCBI Taxonomy" id="51695"/>
    <lineage>
        <taxon>Eukaryota</taxon>
        <taxon>Viridiplantae</taxon>
        <taxon>Chlorophyta</taxon>
        <taxon>core chlorophytes</taxon>
        <taxon>Chlorophyceae</taxon>
        <taxon>CS clade</taxon>
        <taxon>Chlamydomonadales</taxon>
        <taxon>Chlamydomonadaceae</taxon>
        <taxon>Chlamydomonas</taxon>
    </lineage>
</organism>
<protein>
    <submittedName>
        <fullName evidence="6">Uncharacterized protein</fullName>
    </submittedName>
</protein>
<keyword evidence="1" id="KW-0677">Repeat</keyword>
<dbReference type="Pfam" id="PF12796">
    <property type="entry name" value="Ank_2"/>
    <property type="match status" value="3"/>
</dbReference>
<comment type="caution">
    <text evidence="6">The sequence shown here is derived from an EMBL/GenBank/DDBJ whole genome shotgun (WGS) entry which is preliminary data.</text>
</comment>
<keyword evidence="4" id="KW-0175">Coiled coil</keyword>
<dbReference type="SMART" id="SM00248">
    <property type="entry name" value="ANK"/>
    <property type="match status" value="16"/>
</dbReference>
<feature type="compositionally biased region" description="Acidic residues" evidence="5">
    <location>
        <begin position="756"/>
        <end position="768"/>
    </location>
</feature>
<feature type="repeat" description="ANK" evidence="3">
    <location>
        <begin position="295"/>
        <end position="321"/>
    </location>
</feature>
<sequence>MLLRRMPVRQICSGASKDEGLDDEAGNTALHFSVSINHHRGIRKLMRYGTPPSLANAAGKTPLHLALEGGRLKAGRILLEKAAAAVTPPGKRLPPSPINIPDRNGVTPLMAVVASGRLKFTREVIAVCKELNIDINFDQKDLEGNSLLSYAAKWGWFDELGVWLDKVVRPPKILNLQNKQGETVLGHVLHFNASAGDGGVLLPRARALALADKLLALGALAKVPAFQERVPPINLAAAVDDPDIYNLLLAKGAVAGKAKDALGRTPLHYAAAKGAARVGADLLEKGLKAYALDSQGNTPLHLAAMRGQEKMVNLLLEKADDKTKALLTPNRSGLSAYHLALKAGPDDAAQSNSLALIEVLADKFTAPVVGRKKAVVDTPLLLAISGHQDQVVKKLLELGVSPNEGNVRGELPLARVLSAATAITYDNDSSVFDQLIAAGADMDSAGETSHPLLAICKNNLSTFAEKAVGVLSGRCGALDWAKRDDKGYTPLALAAYWDNAWLVRHLIDAVGVNPNAPEQRSMSTEPEVVGTTGSLCCTKPITVAGTIEGQTPLMCAAKGASVAAVQLLLNRGADVNAVDGQGRTPLQHAMALDKPASLQVAAALLQMGARPERGLQLADGWKECRDLLDETWPHRAVRYGCHEFLELWACCGGALELTATTADDADDMPGAELAAEEKGDFLDVVPRRTAAVVDEEDEELVDDYNGEDSEVPDPNDQEDDKRAPEGGAGQTGEGTIPAGGPVAESTEQRRRSGDVSSDDDCGPDEDEERELAELIAAGELESHYDGPTPRMLLRWRRRGAQWWDEFWVDGNALPDMQLEADPHWEDKYNACEEGDDWIDEEDVEDEIWESIRVEQRRAAVQVRMAAAAAGGASPGGGAAGGSATTTGSPASASASPSLIERMSAGLAHKLFKRRLPNAVVPPATSADEGSSFASGSPSKWLRRHSNTSKDTAAAVVGSPPAADKALRKAAGPIAEGNEGANTHDGDGEDEDEQEPLLGRTASRAKSSATRVQSRAQSMAVSVVHSTTKAVRNMGGKLTSGTAGEKLYANEPYFQPQSRYQGLPRYMMVDTQPADEAAVYGRHLAEFDARVRGYTVKGDKPLQGADLRARNITWYLKSMSPTEYPLKVGKWKSFLRLTKKAVEAAHQRRPCKPGQKPKPRKKTAWFGLPDLPSRPELARTSPLLYAVRLGRAKCVEVLLRYSAALVNMPDAHGVTPIGYAMFMLAKERHNKSLQQVVDMLLAAQPLVDAASIWHLQLLPQMEKDVAAMQAAVAAKDAAKEKVTRRERKELAAQQAALEFLRAEYSPRLVPTVMEPLVLAALMGDIGRMTVMVRRCGGDLNNSWVWLPDIPTYFQGQWEKQLGRCQSRVPPLHVVICSKKYDLVRNVLDLGADPNLCGGEFTGNHAEDLKKKVSIYGDKVREVNMLKANGANANPYAKLWADASAGLMMMLLGAKRFISSIEIPGLSRPHPWLSPLHLSCRFGLAEITFLLVTRGAAVNGGSVSIFAPKTPLEEALSYARANAQAYGTTSERFNYYHILERTCLETTPTNEITIDEAIQSQRQERRELEAQVKAKAQALADKSPVDEKGKHEKKPEDFLRKANIIIDVGASLARYNPESLLNIPLPGMNAAAAAGKGLKMLRDMASMMDPIKGSIKAVALAAKVIIKILLAMMKRPIAHYDPALYCAHVMLYHRSPINLGEKQTGILMRDILDNGNGIQGANKALSYYQWLGLTTEQVNDEVWVETVISKVSVLKANVKYGFMSLDLTPLYQDYERIKKKFMSAVQSAVLSTGTASVMPQYYQYLVTRGLEGSTGAAASAAAQPPVPQDSKPAGSKSMRQQREEQEQARAKALLMRRSASVSQAQVAAKLQAQVAAKLQEWIKTYVDTQEAKYLAAPNASKIVWVKPPSEDTPETAGKPKPASLRDTLALELLPQWLQNAPEPGAEAQAVAEAREAGGTAGAAAPLVIDTSTLKVPTTEQEVTNFLIRRFLAYDPESSQPVVFKAPPSGPDVWDQMLTGTGPNYEDVDKIDFTMPDVDKAEIEAMRPTILDVTDADVCSAIVRAYNATLTRDAEAASAALQAQSRARAEAAMNRVKERLAATSAKRAEVMRQTATELQQPRGFDEEPVFVAAMENPMWEAAVNKLGGTPAAQHIMARLRAAQASGDIPSIPDPLQFAKGLGASAMDQGKAALFAKMESQLGQPFSAAFRQELGKGVPGLGPTSAGAQERGGSEEDPTMAAVDEIVDRVQGLAAAGDRLADAETYLRLAEDALGPSGRELLEMMQAWLQGQQGAPIDDMKEFAQELAQKGIHEAPDAVLLWMEHKTGVPLPDAVRNEMKSRVETFTDRIKEKYEEGGLSAAVGACTAIAGGCAVAIHTGAGEWVEAQMEQGMVAVQGVVDAAQEVLDGNLESLDDLAAGLLLQLPAVKKLREATAPITDALKETVGLLNSLGDAAKVLQGQVAAVTNDACSDLESLGTKLDTVREQVAKLLKDELAEAVDQFMAGLELMLEVDVQALVEALDDVREVLLMIIEFIGLDEFV</sequence>
<dbReference type="PANTHER" id="PTHR24198">
    <property type="entry name" value="ANKYRIN REPEAT AND PROTEIN KINASE DOMAIN-CONTAINING PROTEIN"/>
    <property type="match status" value="1"/>
</dbReference>
<dbReference type="OrthoDB" id="5314041at2759"/>
<feature type="region of interest" description="Disordered" evidence="5">
    <location>
        <begin position="869"/>
        <end position="896"/>
    </location>
</feature>
<dbReference type="PRINTS" id="PR01415">
    <property type="entry name" value="ANKYRIN"/>
</dbReference>
<gene>
    <name evidence="6" type="ORF">HXX76_003845</name>
</gene>
<feature type="repeat" description="ANK" evidence="3">
    <location>
        <begin position="262"/>
        <end position="294"/>
    </location>
</feature>